<dbReference type="AlphaFoldDB" id="A0AAN8ETS2"/>
<evidence type="ECO:0000313" key="3">
    <source>
        <dbReference type="Proteomes" id="UP001331761"/>
    </source>
</evidence>
<organism evidence="2 3">
    <name type="scientific">Trichostrongylus colubriformis</name>
    <name type="common">Black scour worm</name>
    <dbReference type="NCBI Taxonomy" id="6319"/>
    <lineage>
        <taxon>Eukaryota</taxon>
        <taxon>Metazoa</taxon>
        <taxon>Ecdysozoa</taxon>
        <taxon>Nematoda</taxon>
        <taxon>Chromadorea</taxon>
        <taxon>Rhabditida</taxon>
        <taxon>Rhabditina</taxon>
        <taxon>Rhabditomorpha</taxon>
        <taxon>Strongyloidea</taxon>
        <taxon>Trichostrongylidae</taxon>
        <taxon>Trichostrongylus</taxon>
    </lineage>
</organism>
<protein>
    <submittedName>
        <fullName evidence="2">Uncharacterized protein</fullName>
    </submittedName>
</protein>
<evidence type="ECO:0000256" key="1">
    <source>
        <dbReference type="SAM" id="Phobius"/>
    </source>
</evidence>
<comment type="caution">
    <text evidence="2">The sequence shown here is derived from an EMBL/GenBank/DDBJ whole genome shotgun (WGS) entry which is preliminary data.</text>
</comment>
<accession>A0AAN8ETS2</accession>
<keyword evidence="1" id="KW-0472">Membrane</keyword>
<dbReference type="EMBL" id="WIXE01024148">
    <property type="protein sequence ID" value="KAK5965872.1"/>
    <property type="molecule type" value="Genomic_DNA"/>
</dbReference>
<name>A0AAN8ETS2_TRICO</name>
<dbReference type="Proteomes" id="UP001331761">
    <property type="component" value="Unassembled WGS sequence"/>
</dbReference>
<feature type="transmembrane region" description="Helical" evidence="1">
    <location>
        <begin position="46"/>
        <end position="70"/>
    </location>
</feature>
<sequence>MIFLPMLMDMAVYLVVVIHDLPSLHLDVNLFSGTPVNNFFVLVMFVQYYTQLLVLLVLSIIHAVAVFYPAKFRAFSSEDVQMIDVIIDVVAVVWTVPFFTVCCDFYYSVDDHIWMLDTKIPCTDDWPEIKTSNSSKISLG</sequence>
<proteinExistence type="predicted"/>
<keyword evidence="3" id="KW-1185">Reference proteome</keyword>
<feature type="transmembrane region" description="Helical" evidence="1">
    <location>
        <begin position="82"/>
        <end position="107"/>
    </location>
</feature>
<keyword evidence="1" id="KW-0812">Transmembrane</keyword>
<gene>
    <name evidence="2" type="ORF">GCK32_004528</name>
</gene>
<keyword evidence="1" id="KW-1133">Transmembrane helix</keyword>
<evidence type="ECO:0000313" key="2">
    <source>
        <dbReference type="EMBL" id="KAK5965872.1"/>
    </source>
</evidence>
<reference evidence="2 3" key="1">
    <citation type="submission" date="2019-10" db="EMBL/GenBank/DDBJ databases">
        <title>Assembly and Annotation for the nematode Trichostrongylus colubriformis.</title>
        <authorList>
            <person name="Martin J."/>
        </authorList>
    </citation>
    <scope>NUCLEOTIDE SEQUENCE [LARGE SCALE GENOMIC DNA]</scope>
    <source>
        <strain evidence="2">G859</strain>
        <tissue evidence="2">Whole worm</tissue>
    </source>
</reference>